<organism evidence="1 2">
    <name type="scientific">Alteribacter keqinensis</name>
    <dbReference type="NCBI Taxonomy" id="2483800"/>
    <lineage>
        <taxon>Bacteria</taxon>
        <taxon>Bacillati</taxon>
        <taxon>Bacillota</taxon>
        <taxon>Bacilli</taxon>
        <taxon>Bacillales</taxon>
        <taxon>Bacillaceae</taxon>
        <taxon>Alteribacter</taxon>
    </lineage>
</organism>
<dbReference type="EMBL" id="RHIB01000001">
    <property type="protein sequence ID" value="RNA69739.1"/>
    <property type="molecule type" value="Genomic_DNA"/>
</dbReference>
<name>A0A3M7TWT7_9BACI</name>
<dbReference type="OrthoDB" id="2404998at2"/>
<comment type="caution">
    <text evidence="1">The sequence shown here is derived from an EMBL/GenBank/DDBJ whole genome shotgun (WGS) entry which is preliminary data.</text>
</comment>
<evidence type="ECO:0000313" key="1">
    <source>
        <dbReference type="EMBL" id="RNA69739.1"/>
    </source>
</evidence>
<dbReference type="Proteomes" id="UP000278746">
    <property type="component" value="Unassembled WGS sequence"/>
</dbReference>
<accession>A0A3M7TWT7</accession>
<protein>
    <submittedName>
        <fullName evidence="1">Peptidyl-prolyl cis-trans isomerase</fullName>
    </submittedName>
</protein>
<keyword evidence="1" id="KW-0413">Isomerase</keyword>
<dbReference type="AlphaFoldDB" id="A0A3M7TWT7"/>
<reference evidence="1 2" key="1">
    <citation type="submission" date="2018-10" db="EMBL/GenBank/DDBJ databases">
        <title>Bacillus Keqinensis sp. nov., a moderately halophilic bacterium isolated from a saline-alkaline lake.</title>
        <authorList>
            <person name="Wang H."/>
        </authorList>
    </citation>
    <scope>NUCLEOTIDE SEQUENCE [LARGE SCALE GENOMIC DNA]</scope>
    <source>
        <strain evidence="1 2">KQ-3</strain>
    </source>
</reference>
<keyword evidence="2" id="KW-1185">Reference proteome</keyword>
<evidence type="ECO:0000313" key="2">
    <source>
        <dbReference type="Proteomes" id="UP000278746"/>
    </source>
</evidence>
<dbReference type="GO" id="GO:0016853">
    <property type="term" value="F:isomerase activity"/>
    <property type="evidence" value="ECO:0007669"/>
    <property type="project" value="UniProtKB-KW"/>
</dbReference>
<gene>
    <name evidence="1" type="ORF">EBO34_07325</name>
</gene>
<dbReference type="RefSeq" id="WP_122897252.1">
    <property type="nucleotide sequence ID" value="NZ_RHIB01000001.1"/>
</dbReference>
<sequence length="164" mass="18588">MSQQEMIVTITGKTKHTITLDPGAFMFDKRKVNMDEYLQSEPSVYEETKDEDNRSALAWDSHRSGMKIRNENDISVDRNALKSESFGIPLTPFLENASPGQEAESIVFEKQDGSEVEVPYETHKTTILKFSHKGEPLTETGPLHVYDGTNNENPYTHVVKIVVR</sequence>
<proteinExistence type="predicted"/>